<comment type="caution">
    <text evidence="9">The sequence shown here is derived from an EMBL/GenBank/DDBJ whole genome shotgun (WGS) entry which is preliminary data.</text>
</comment>
<evidence type="ECO:0008006" key="11">
    <source>
        <dbReference type="Google" id="ProtNLM"/>
    </source>
</evidence>
<evidence type="ECO:0000313" key="10">
    <source>
        <dbReference type="Proteomes" id="UP000249646"/>
    </source>
</evidence>
<evidence type="ECO:0000256" key="3">
    <source>
        <dbReference type="ARBA" id="ARBA00022729"/>
    </source>
</evidence>
<dbReference type="InterPro" id="IPR049890">
    <property type="entry name" value="VlpA-F-like_signal"/>
</dbReference>
<dbReference type="InterPro" id="IPR036191">
    <property type="entry name" value="RRF_sf"/>
</dbReference>
<gene>
    <name evidence="9" type="ORF">BCF89_1203</name>
</gene>
<dbReference type="Proteomes" id="UP000249646">
    <property type="component" value="Unassembled WGS sequence"/>
</dbReference>
<evidence type="ECO:0000256" key="7">
    <source>
        <dbReference type="ARBA" id="ARBA00023288"/>
    </source>
</evidence>
<dbReference type="NCBIfam" id="NF033817">
    <property type="entry name" value="Mplas_variab_LP"/>
    <property type="match status" value="1"/>
</dbReference>
<organism evidence="9 10">
    <name type="scientific">Metamycoplasma auris</name>
    <dbReference type="NCBI Taxonomy" id="51363"/>
    <lineage>
        <taxon>Bacteria</taxon>
        <taxon>Bacillati</taxon>
        <taxon>Mycoplasmatota</taxon>
        <taxon>Mycoplasmoidales</taxon>
        <taxon>Metamycoplasmataceae</taxon>
        <taxon>Metamycoplasma</taxon>
    </lineage>
</organism>
<accession>A0A2W7G2E6</accession>
<sequence length="110" mass="12605">MKRLNKFLLTLGSVASLASLPLIAANCGGTKKEVTKEERVKNIKNKINELNEKAKQSPFNKYNIVWNDFDKLRNQIKTINKDTDDKKLAEIEKSLDQFAKKVEELSKPKK</sequence>
<reference evidence="9 10" key="1">
    <citation type="submission" date="2018-06" db="EMBL/GenBank/DDBJ databases">
        <title>Genomic Encyclopedia of Archaeal and Bacterial Type Strains, Phase II (KMG-II): from individual species to whole genera.</title>
        <authorList>
            <person name="Goeker M."/>
        </authorList>
    </citation>
    <scope>NUCLEOTIDE SEQUENCE [LARGE SCALE GENOMIC DNA]</scope>
    <source>
        <strain evidence="9 10">ATCC 51348</strain>
    </source>
</reference>
<proteinExistence type="predicted"/>
<dbReference type="RefSeq" id="WP_111518932.1">
    <property type="nucleotide sequence ID" value="NZ_QKUB01000020.1"/>
</dbReference>
<dbReference type="GO" id="GO:0005886">
    <property type="term" value="C:plasma membrane"/>
    <property type="evidence" value="ECO:0007669"/>
    <property type="project" value="UniProtKB-SubCell"/>
</dbReference>
<dbReference type="EMBL" id="QKUB01000020">
    <property type="protein sequence ID" value="PZV97737.1"/>
    <property type="molecule type" value="Genomic_DNA"/>
</dbReference>
<dbReference type="Gene3D" id="1.10.132.20">
    <property type="entry name" value="Ribosome-recycling factor"/>
    <property type="match status" value="1"/>
</dbReference>
<keyword evidence="2" id="KW-1003">Cell membrane</keyword>
<dbReference type="SUPFAM" id="SSF58064">
    <property type="entry name" value="Influenza hemagglutinin (stalk)"/>
    <property type="match status" value="1"/>
</dbReference>
<evidence type="ECO:0000256" key="6">
    <source>
        <dbReference type="ARBA" id="ARBA00023139"/>
    </source>
</evidence>
<evidence type="ECO:0000256" key="5">
    <source>
        <dbReference type="ARBA" id="ARBA00023136"/>
    </source>
</evidence>
<keyword evidence="3 8" id="KW-0732">Signal</keyword>
<evidence type="ECO:0000256" key="1">
    <source>
        <dbReference type="ARBA" id="ARBA00004193"/>
    </source>
</evidence>
<evidence type="ECO:0000313" key="9">
    <source>
        <dbReference type="EMBL" id="PZV97737.1"/>
    </source>
</evidence>
<keyword evidence="4" id="KW-0677">Repeat</keyword>
<evidence type="ECO:0000256" key="4">
    <source>
        <dbReference type="ARBA" id="ARBA00022737"/>
    </source>
</evidence>
<keyword evidence="5" id="KW-0472">Membrane</keyword>
<comment type="subcellular location">
    <subcellularLocation>
        <location evidence="1">Cell membrane</location>
        <topology evidence="1">Lipid-anchor</topology>
    </subcellularLocation>
</comment>
<evidence type="ECO:0000256" key="8">
    <source>
        <dbReference type="SAM" id="SignalP"/>
    </source>
</evidence>
<feature type="signal peptide" evidence="8">
    <location>
        <begin position="1"/>
        <end position="24"/>
    </location>
</feature>
<protein>
    <recommendedName>
        <fullName evidence="11">Variable surface lipoprotein</fullName>
    </recommendedName>
</protein>
<evidence type="ECO:0000256" key="2">
    <source>
        <dbReference type="ARBA" id="ARBA00022475"/>
    </source>
</evidence>
<keyword evidence="7" id="KW-0449">Lipoprotein</keyword>
<keyword evidence="6" id="KW-0564">Palmitate</keyword>
<feature type="chain" id="PRO_5016045679" description="Variable surface lipoprotein" evidence="8">
    <location>
        <begin position="25"/>
        <end position="110"/>
    </location>
</feature>
<name>A0A2W7G2E6_9BACT</name>
<keyword evidence="10" id="KW-1185">Reference proteome</keyword>
<dbReference type="AlphaFoldDB" id="A0A2W7G2E6"/>